<dbReference type="Gene3D" id="3.40.50.150">
    <property type="entry name" value="Vaccinia Virus protein VP39"/>
    <property type="match status" value="1"/>
</dbReference>
<accession>A0AAD5XVZ0</accession>
<dbReference type="GO" id="GO:0018025">
    <property type="term" value="F:calmodulin-lysine N-methyltransferase activity"/>
    <property type="evidence" value="ECO:0007669"/>
    <property type="project" value="UniProtKB-EC"/>
</dbReference>
<comment type="caution">
    <text evidence="9">The sequence shown here is derived from an EMBL/GenBank/DDBJ whole genome shotgun (WGS) entry which is preliminary data.</text>
</comment>
<sequence length="301" mass="35126">MSENWKLLRQKILNQNLNNSSQYFQCDQYNFKLFNVIKTFRDSKVFLTYSFLANEEFIKLDLSYEQPTFSLTQYKSEFSGFLNTGNIKIWQTEEFLGYFLLKNGFLFKDKVILELGGGNVGLASLMIAATNFPKKVIVTDGNPKSVQSVSDNIEQNKVVFKRNMPVSKQLLWGKEPGFKICETCNFLIVSDCLYQEDMHQSLFDTFDNYLTDETLIIIFSPMRGKSLQNFETKCKENKKFVIKTFLNFDEELFEKNLKFKTDFLSYEENKIWPVVLLLSSNENNLNDFISKSTLNSNKVHC</sequence>
<organism evidence="9 10">
    <name type="scientific">Clydaea vesicula</name>
    <dbReference type="NCBI Taxonomy" id="447962"/>
    <lineage>
        <taxon>Eukaryota</taxon>
        <taxon>Fungi</taxon>
        <taxon>Fungi incertae sedis</taxon>
        <taxon>Chytridiomycota</taxon>
        <taxon>Chytridiomycota incertae sedis</taxon>
        <taxon>Chytridiomycetes</taxon>
        <taxon>Lobulomycetales</taxon>
        <taxon>Lobulomycetaceae</taxon>
        <taxon>Clydaea</taxon>
    </lineage>
</organism>
<dbReference type="Proteomes" id="UP001211065">
    <property type="component" value="Unassembled WGS sequence"/>
</dbReference>
<dbReference type="GO" id="GO:0005737">
    <property type="term" value="C:cytoplasm"/>
    <property type="evidence" value="ECO:0007669"/>
    <property type="project" value="UniProtKB-SubCell"/>
</dbReference>
<dbReference type="EC" id="2.1.1.60" evidence="3"/>
<evidence type="ECO:0000313" key="9">
    <source>
        <dbReference type="EMBL" id="KAJ3203533.1"/>
    </source>
</evidence>
<keyword evidence="10" id="KW-1185">Reference proteome</keyword>
<evidence type="ECO:0000256" key="4">
    <source>
        <dbReference type="ARBA" id="ARBA00020594"/>
    </source>
</evidence>
<evidence type="ECO:0000256" key="1">
    <source>
        <dbReference type="ARBA" id="ARBA00004123"/>
    </source>
</evidence>
<dbReference type="GO" id="GO:0005634">
    <property type="term" value="C:nucleus"/>
    <property type="evidence" value="ECO:0007669"/>
    <property type="project" value="UniProtKB-SubCell"/>
</dbReference>
<dbReference type="PANTHER" id="PTHR13539:SF3">
    <property type="entry name" value="CALMODULIN-LYSINE N-METHYLTRANSFERASE"/>
    <property type="match status" value="1"/>
</dbReference>
<dbReference type="GO" id="GO:0032259">
    <property type="term" value="P:methylation"/>
    <property type="evidence" value="ECO:0007669"/>
    <property type="project" value="UniProtKB-KW"/>
</dbReference>
<proteinExistence type="predicted"/>
<evidence type="ECO:0000256" key="8">
    <source>
        <dbReference type="ARBA" id="ARBA00023242"/>
    </source>
</evidence>
<dbReference type="Pfam" id="PF10294">
    <property type="entry name" value="Methyltransf_16"/>
    <property type="match status" value="1"/>
</dbReference>
<dbReference type="SUPFAM" id="SSF53335">
    <property type="entry name" value="S-adenosyl-L-methionine-dependent methyltransferases"/>
    <property type="match status" value="1"/>
</dbReference>
<keyword evidence="6" id="KW-0489">Methyltransferase</keyword>
<evidence type="ECO:0000256" key="3">
    <source>
        <dbReference type="ARBA" id="ARBA00011914"/>
    </source>
</evidence>
<evidence type="ECO:0000313" key="10">
    <source>
        <dbReference type="Proteomes" id="UP001211065"/>
    </source>
</evidence>
<dbReference type="EMBL" id="JADGJW010001416">
    <property type="protein sequence ID" value="KAJ3203533.1"/>
    <property type="molecule type" value="Genomic_DNA"/>
</dbReference>
<keyword evidence="5" id="KW-0963">Cytoplasm</keyword>
<reference evidence="9" key="1">
    <citation type="submission" date="2020-05" db="EMBL/GenBank/DDBJ databases">
        <title>Phylogenomic resolution of chytrid fungi.</title>
        <authorList>
            <person name="Stajich J.E."/>
            <person name="Amses K."/>
            <person name="Simmons R."/>
            <person name="Seto K."/>
            <person name="Myers J."/>
            <person name="Bonds A."/>
            <person name="Quandt C.A."/>
            <person name="Barry K."/>
            <person name="Liu P."/>
            <person name="Grigoriev I."/>
            <person name="Longcore J.E."/>
            <person name="James T.Y."/>
        </authorList>
    </citation>
    <scope>NUCLEOTIDE SEQUENCE</scope>
    <source>
        <strain evidence="9">JEL0476</strain>
    </source>
</reference>
<gene>
    <name evidence="9" type="ORF">HK099_001479</name>
</gene>
<evidence type="ECO:0000256" key="2">
    <source>
        <dbReference type="ARBA" id="ARBA00004496"/>
    </source>
</evidence>
<name>A0AAD5XVZ0_9FUNG</name>
<evidence type="ECO:0000256" key="5">
    <source>
        <dbReference type="ARBA" id="ARBA00022490"/>
    </source>
</evidence>
<evidence type="ECO:0000256" key="6">
    <source>
        <dbReference type="ARBA" id="ARBA00022603"/>
    </source>
</evidence>
<dbReference type="AlphaFoldDB" id="A0AAD5XVZ0"/>
<dbReference type="InterPro" id="IPR025800">
    <property type="entry name" value="CaM-Lys-N-MeTrfase"/>
</dbReference>
<keyword evidence="7" id="KW-0808">Transferase</keyword>
<protein>
    <recommendedName>
        <fullName evidence="4">Calmodulin-lysine N-methyltransferase</fullName>
        <ecNumber evidence="3">2.1.1.60</ecNumber>
    </recommendedName>
</protein>
<dbReference type="InterPro" id="IPR029063">
    <property type="entry name" value="SAM-dependent_MTases_sf"/>
</dbReference>
<dbReference type="PANTHER" id="PTHR13539">
    <property type="entry name" value="CALMODULIN-LYSINE N-METHYLTRANSFERASE"/>
    <property type="match status" value="1"/>
</dbReference>
<evidence type="ECO:0000256" key="7">
    <source>
        <dbReference type="ARBA" id="ARBA00022679"/>
    </source>
</evidence>
<comment type="subcellular location">
    <subcellularLocation>
        <location evidence="2">Cytoplasm</location>
    </subcellularLocation>
    <subcellularLocation>
        <location evidence="1">Nucleus</location>
    </subcellularLocation>
</comment>
<keyword evidence="8" id="KW-0539">Nucleus</keyword>
<dbReference type="InterPro" id="IPR019410">
    <property type="entry name" value="Methyltransf_16"/>
</dbReference>